<dbReference type="PROSITE" id="PS00518">
    <property type="entry name" value="ZF_RING_1"/>
    <property type="match status" value="1"/>
</dbReference>
<reference evidence="12" key="1">
    <citation type="submission" date="2022-10" db="EMBL/GenBank/DDBJ databases">
        <authorList>
            <person name="Chen Y."/>
            <person name="Dougan E. K."/>
            <person name="Chan C."/>
            <person name="Rhodes N."/>
            <person name="Thang M."/>
        </authorList>
    </citation>
    <scope>NUCLEOTIDE SEQUENCE</scope>
</reference>
<evidence type="ECO:0000256" key="2">
    <source>
        <dbReference type="ARBA" id="ARBA00022771"/>
    </source>
</evidence>
<dbReference type="SUPFAM" id="SSF52151">
    <property type="entry name" value="FabD/lysophospholipase-like"/>
    <property type="match status" value="1"/>
</dbReference>
<evidence type="ECO:0000256" key="7">
    <source>
        <dbReference type="PROSITE-ProRule" id="PRU00175"/>
    </source>
</evidence>
<dbReference type="Pfam" id="PF01734">
    <property type="entry name" value="Patatin"/>
    <property type="match status" value="1"/>
</dbReference>
<keyword evidence="5 8" id="KW-0442">Lipid degradation</keyword>
<keyword evidence="9" id="KW-0175">Coiled coil</keyword>
<name>A0A9P1CPI5_9DINO</name>
<feature type="active site" description="Nucleophile" evidence="8">
    <location>
        <position position="872"/>
    </location>
</feature>
<evidence type="ECO:0000259" key="11">
    <source>
        <dbReference type="PROSITE" id="PS51635"/>
    </source>
</evidence>
<dbReference type="InterPro" id="IPR017907">
    <property type="entry name" value="Znf_RING_CS"/>
</dbReference>
<dbReference type="GO" id="GO:0016042">
    <property type="term" value="P:lipid catabolic process"/>
    <property type="evidence" value="ECO:0007669"/>
    <property type="project" value="UniProtKB-UniRule"/>
</dbReference>
<protein>
    <submittedName>
        <fullName evidence="12">Uncharacterized protein</fullName>
    </submittedName>
</protein>
<dbReference type="InterPro" id="IPR002641">
    <property type="entry name" value="PNPLA_dom"/>
</dbReference>
<dbReference type="PROSITE" id="PS50089">
    <property type="entry name" value="ZF_RING_2"/>
    <property type="match status" value="1"/>
</dbReference>
<evidence type="ECO:0000256" key="4">
    <source>
        <dbReference type="ARBA" id="ARBA00022833"/>
    </source>
</evidence>
<sequence length="1473" mass="164332">MDGIEASEVPEEASLLEYEELCNEVLELQAELRAGKIEVQQLRLRLFSASKSSASGASAVAPAPALPAVLEEPRAQELQRLFKWLAGTVDLSESEIFDVGFEVPIGGRRVHLHRVVQWIHRFSGVSRLGLKPSKLFMKALALKEHELCRGSHQDKYSTSLTAARYAMGCLEPLLHEHGLASHQAVLTARGLHCVEDLAQLNEVDVDYLRDALVENGADGIASRRFLRAAKPTAMLNEDCIHFYRLAERINSTDVSGLEESTILKIDIYPFNEHAARLHVPANILSRLTQTSSTDPMPVVSLLGPTGSGKSFVASTFLQSKDGVLPLVASPDQHVPTSVHVCVHRAAIHSGSRKSRPILLFDYEGEDGRVPKTLLEVGMRRLDVLRKIGLTEAALQQQLEATAARRQEVIKERLPPMAYLLSDVVVFIDTVEPRRTERVDRIRRFAEQAHQSVNSMAWKPALILVQNKWMRETESAAFNVSDELDWLQANLAAIFSSVSVLRIAHVSQHHWFEASLNEFHNELLRMVDEVHHFRQEQGVLFSERDLWFSFKPMVTQFSDPGQLKKNLADFVSRDLVSMNAAENALCAFKRLQGTAPSPDPVKFHRIVEHVLLRYAYSLAGEARRDGIDVESSKQRMHAIYEKAVGFLAGEEPCSANLCHDMDGKTYCCTQLRTGHTHMHRNPALIPVQSENFFLRLFFFGFWQDWKPCVWQGDFETATEMAPSYEKIEEAFLDFLTQDVSAYLKSSRLAPFDEDQPESLEQFDICSLCLRADSEQVCLKHRECRHFLCRKCLLTRMMLLGPDNRTIVCPFCHKESDGQAHSSHDERNGKGFRILSLDGGGVRGLIEVLVLKRLEEVFDPLPITSLFDLIVGTSAGGLVSMALLTGVSLSTLEGKLQNLAEDFFSVNRFQNAWHILTKMSIHCTDSLGEVLKHILGDKNMAEFREDRPPYIFWVACDVETIEPVVIGNYPRHFEGTKSLTAWKVSPWYAGLCTAAVPGFFDPVDANQGVKTLRENDAETKEFQQRKMADGGIVANCPAALGVKVASALHVGSKGFDDIHVESIASIGTGLPEPSVVVTDMNLLTWAMKVIDIATDSEKQWKEGIEERAELQSTPRVRVNPPKLGSLAAFQSTSIPKLQKGMEEYFASELGKQQMGKLVHMTYAKLWEVKQALSLVAGGPGVKFSIVMQDHRCDFHSLEIVKLKEIICKRRQGLEENHLQGNSEDELCRMAKEAFESKPFLFDFQGTFGYRFAGVEYELADGQMEFNLEHHKAGAPELDVFWRSVHGDISLRQIQFAECHVLVAGLHLTAPLEHREPLGNLLASTRSTGKVDTAALLHFLAGWDLIAGEFAASGVAEPSVLLSHRDSTQGILVAAWPTREALQVSRACSSSLRLGERVEVEYDGQMYPGVLHAVDAHGMASIRCDVDPPGVMTVTPLSVSLARPWAPKNTGGFHKWGTPIARFGWFIIMEKSIKHG</sequence>
<dbReference type="EMBL" id="CAMXCT020001999">
    <property type="protein sequence ID" value="CAL1148172.1"/>
    <property type="molecule type" value="Genomic_DNA"/>
</dbReference>
<evidence type="ECO:0000313" key="12">
    <source>
        <dbReference type="EMBL" id="CAI3994797.1"/>
    </source>
</evidence>
<proteinExistence type="predicted"/>
<dbReference type="SUPFAM" id="SSF52540">
    <property type="entry name" value="P-loop containing nucleoside triphosphate hydrolases"/>
    <property type="match status" value="1"/>
</dbReference>
<evidence type="ECO:0000256" key="3">
    <source>
        <dbReference type="ARBA" id="ARBA00022801"/>
    </source>
</evidence>
<gene>
    <name evidence="12" type="ORF">C1SCF055_LOCUS21417</name>
</gene>
<feature type="active site" description="Proton acceptor" evidence="8">
    <location>
        <position position="1027"/>
    </location>
</feature>
<evidence type="ECO:0000259" key="10">
    <source>
        <dbReference type="PROSITE" id="PS50089"/>
    </source>
</evidence>
<keyword evidence="1" id="KW-0479">Metal-binding</keyword>
<dbReference type="EMBL" id="CAMXCT030001999">
    <property type="protein sequence ID" value="CAL4782109.1"/>
    <property type="molecule type" value="Genomic_DNA"/>
</dbReference>
<dbReference type="Gene3D" id="3.40.1090.10">
    <property type="entry name" value="Cytosolic phospholipase A2 catalytic domain"/>
    <property type="match status" value="1"/>
</dbReference>
<keyword evidence="6 8" id="KW-0443">Lipid metabolism</keyword>
<keyword evidence="14" id="KW-1185">Reference proteome</keyword>
<dbReference type="GO" id="GO:0047499">
    <property type="term" value="F:calcium-independent phospholipase A2 activity"/>
    <property type="evidence" value="ECO:0007669"/>
    <property type="project" value="TreeGrafter"/>
</dbReference>
<evidence type="ECO:0000256" key="6">
    <source>
        <dbReference type="ARBA" id="ARBA00023098"/>
    </source>
</evidence>
<feature type="short sequence motif" description="GXSXG" evidence="8">
    <location>
        <begin position="870"/>
        <end position="874"/>
    </location>
</feature>
<comment type="caution">
    <text evidence="12">The sequence shown here is derived from an EMBL/GenBank/DDBJ whole genome shotgun (WGS) entry which is preliminary data.</text>
</comment>
<reference evidence="13 14" key="2">
    <citation type="submission" date="2024-05" db="EMBL/GenBank/DDBJ databases">
        <authorList>
            <person name="Chen Y."/>
            <person name="Shah S."/>
            <person name="Dougan E. K."/>
            <person name="Thang M."/>
            <person name="Chan C."/>
        </authorList>
    </citation>
    <scope>NUCLEOTIDE SEQUENCE [LARGE SCALE GENOMIC DNA]</scope>
</reference>
<dbReference type="EMBL" id="CAMXCT010001999">
    <property type="protein sequence ID" value="CAI3994797.1"/>
    <property type="molecule type" value="Genomic_DNA"/>
</dbReference>
<dbReference type="PANTHER" id="PTHR24185">
    <property type="entry name" value="CALCIUM-INDEPENDENT PHOSPHOLIPASE A2-GAMMA"/>
    <property type="match status" value="1"/>
</dbReference>
<feature type="coiled-coil region" evidence="9">
    <location>
        <begin position="18"/>
        <end position="45"/>
    </location>
</feature>
<evidence type="ECO:0000256" key="5">
    <source>
        <dbReference type="ARBA" id="ARBA00022963"/>
    </source>
</evidence>
<evidence type="ECO:0000313" key="14">
    <source>
        <dbReference type="Proteomes" id="UP001152797"/>
    </source>
</evidence>
<evidence type="ECO:0000256" key="8">
    <source>
        <dbReference type="PROSITE-ProRule" id="PRU01161"/>
    </source>
</evidence>
<feature type="short sequence motif" description="GXGXXG" evidence="8">
    <location>
        <begin position="837"/>
        <end position="842"/>
    </location>
</feature>
<dbReference type="GO" id="GO:0008270">
    <property type="term" value="F:zinc ion binding"/>
    <property type="evidence" value="ECO:0007669"/>
    <property type="project" value="UniProtKB-KW"/>
</dbReference>
<dbReference type="SUPFAM" id="SSF57850">
    <property type="entry name" value="RING/U-box"/>
    <property type="match status" value="1"/>
</dbReference>
<accession>A0A9P1CPI5</accession>
<feature type="domain" description="RING-type" evidence="10">
    <location>
        <begin position="764"/>
        <end position="811"/>
    </location>
</feature>
<evidence type="ECO:0000256" key="1">
    <source>
        <dbReference type="ARBA" id="ARBA00022723"/>
    </source>
</evidence>
<keyword evidence="4" id="KW-0862">Zinc</keyword>
<keyword evidence="3 8" id="KW-0378">Hydrolase</keyword>
<feature type="short sequence motif" description="DGA/G" evidence="8">
    <location>
        <begin position="1027"/>
        <end position="1029"/>
    </location>
</feature>
<dbReference type="GO" id="GO:0019369">
    <property type="term" value="P:arachidonate metabolic process"/>
    <property type="evidence" value="ECO:0007669"/>
    <property type="project" value="TreeGrafter"/>
</dbReference>
<dbReference type="PROSITE" id="PS51635">
    <property type="entry name" value="PNPLA"/>
    <property type="match status" value="1"/>
</dbReference>
<dbReference type="GO" id="GO:0016020">
    <property type="term" value="C:membrane"/>
    <property type="evidence" value="ECO:0007669"/>
    <property type="project" value="TreeGrafter"/>
</dbReference>
<evidence type="ECO:0000313" key="13">
    <source>
        <dbReference type="EMBL" id="CAL4782109.1"/>
    </source>
</evidence>
<dbReference type="InterPro" id="IPR016035">
    <property type="entry name" value="Acyl_Trfase/lysoPLipase"/>
</dbReference>
<dbReference type="InterPro" id="IPR027417">
    <property type="entry name" value="P-loop_NTPase"/>
</dbReference>
<dbReference type="PANTHER" id="PTHR24185:SF1">
    <property type="entry name" value="CALCIUM-INDEPENDENT PHOSPHOLIPASE A2-GAMMA"/>
    <property type="match status" value="1"/>
</dbReference>
<organism evidence="12">
    <name type="scientific">Cladocopium goreaui</name>
    <dbReference type="NCBI Taxonomy" id="2562237"/>
    <lineage>
        <taxon>Eukaryota</taxon>
        <taxon>Sar</taxon>
        <taxon>Alveolata</taxon>
        <taxon>Dinophyceae</taxon>
        <taxon>Suessiales</taxon>
        <taxon>Symbiodiniaceae</taxon>
        <taxon>Cladocopium</taxon>
    </lineage>
</organism>
<dbReference type="OrthoDB" id="630895at2759"/>
<dbReference type="InterPro" id="IPR001841">
    <property type="entry name" value="Znf_RING"/>
</dbReference>
<feature type="domain" description="PNPLA" evidence="11">
    <location>
        <begin position="833"/>
        <end position="1040"/>
    </location>
</feature>
<dbReference type="Proteomes" id="UP001152797">
    <property type="component" value="Unassembled WGS sequence"/>
</dbReference>
<keyword evidence="2 7" id="KW-0863">Zinc-finger</keyword>
<dbReference type="CDD" id="cd07199">
    <property type="entry name" value="Pat17_PNPLA8_PNPLA9_like"/>
    <property type="match status" value="1"/>
</dbReference>
<evidence type="ECO:0000256" key="9">
    <source>
        <dbReference type="SAM" id="Coils"/>
    </source>
</evidence>